<comment type="caution">
    <text evidence="2">The sequence shown here is derived from an EMBL/GenBank/DDBJ whole genome shotgun (WGS) entry which is preliminary data.</text>
</comment>
<dbReference type="EMBL" id="VSSQ01068003">
    <property type="protein sequence ID" value="MPN20292.1"/>
    <property type="molecule type" value="Genomic_DNA"/>
</dbReference>
<dbReference type="PANTHER" id="PTHR32331">
    <property type="entry name" value="UPF0313 PROTEIN YGIQ"/>
    <property type="match status" value="1"/>
</dbReference>
<dbReference type="AlphaFoldDB" id="A0A645G2X3"/>
<feature type="domain" description="UPF0313" evidence="1">
    <location>
        <begin position="15"/>
        <end position="93"/>
    </location>
</feature>
<gene>
    <name evidence="2" type="ORF">SDC9_167670</name>
</gene>
<organism evidence="2">
    <name type="scientific">bioreactor metagenome</name>
    <dbReference type="NCBI Taxonomy" id="1076179"/>
    <lineage>
        <taxon>unclassified sequences</taxon>
        <taxon>metagenomes</taxon>
        <taxon>ecological metagenomes</taxon>
    </lineage>
</organism>
<sequence>MDLAEFIRDSGLRPEQVQDFTPTPGSVSTCMYYTGIDPMTGEDVYVPRDHEERNMQRSLLQYWVPENAATVKKALIKAGREDLIGNDSKCLVQEHGFRRRMVK</sequence>
<evidence type="ECO:0000259" key="1">
    <source>
        <dbReference type="Pfam" id="PF11842"/>
    </source>
</evidence>
<accession>A0A645G2X3</accession>
<dbReference type="Pfam" id="PF11842">
    <property type="entry name" value="DUF3362"/>
    <property type="match status" value="1"/>
</dbReference>
<reference evidence="2" key="1">
    <citation type="submission" date="2019-08" db="EMBL/GenBank/DDBJ databases">
        <authorList>
            <person name="Kucharzyk K."/>
            <person name="Murdoch R.W."/>
            <person name="Higgins S."/>
            <person name="Loffler F."/>
        </authorList>
    </citation>
    <scope>NUCLEOTIDE SEQUENCE</scope>
</reference>
<dbReference type="InterPro" id="IPR022946">
    <property type="entry name" value="UPF0313"/>
</dbReference>
<proteinExistence type="predicted"/>
<protein>
    <recommendedName>
        <fullName evidence="1">UPF0313 domain-containing protein</fullName>
    </recommendedName>
</protein>
<evidence type="ECO:0000313" key="2">
    <source>
        <dbReference type="EMBL" id="MPN20292.1"/>
    </source>
</evidence>
<name>A0A645G2X3_9ZZZZ</name>
<dbReference type="InterPro" id="IPR024560">
    <property type="entry name" value="UPF0313_C"/>
</dbReference>
<dbReference type="PANTHER" id="PTHR32331:SF0">
    <property type="entry name" value="UPF0313 PROTEIN YGIQ"/>
    <property type="match status" value="1"/>
</dbReference>